<feature type="region of interest" description="Disordered" evidence="5">
    <location>
        <begin position="318"/>
        <end position="392"/>
    </location>
</feature>
<name>A0A376B6W4_9ASCO</name>
<accession>A0A376B6W4</accession>
<feature type="repeat" description="ANK" evidence="3">
    <location>
        <begin position="413"/>
        <end position="445"/>
    </location>
</feature>
<dbReference type="OrthoDB" id="6718656at2759"/>
<keyword evidence="7" id="KW-1185">Reference proteome</keyword>
<protein>
    <submittedName>
        <fullName evidence="6">Uncharacterized protein</fullName>
    </submittedName>
</protein>
<feature type="compositionally biased region" description="Low complexity" evidence="5">
    <location>
        <begin position="342"/>
        <end position="358"/>
    </location>
</feature>
<keyword evidence="1" id="KW-0677">Repeat</keyword>
<proteinExistence type="predicted"/>
<dbReference type="GO" id="GO:0003713">
    <property type="term" value="F:transcription coactivator activity"/>
    <property type="evidence" value="ECO:0007669"/>
    <property type="project" value="TreeGrafter"/>
</dbReference>
<evidence type="ECO:0000256" key="3">
    <source>
        <dbReference type="PROSITE-ProRule" id="PRU00023"/>
    </source>
</evidence>
<dbReference type="InterPro" id="IPR002110">
    <property type="entry name" value="Ankyrin_rpt"/>
</dbReference>
<dbReference type="PROSITE" id="PS50297">
    <property type="entry name" value="ANK_REP_REGION"/>
    <property type="match status" value="1"/>
</dbReference>
<dbReference type="Proteomes" id="UP000262825">
    <property type="component" value="Unassembled WGS sequence"/>
</dbReference>
<evidence type="ECO:0000256" key="2">
    <source>
        <dbReference type="ARBA" id="ARBA00023043"/>
    </source>
</evidence>
<feature type="compositionally biased region" description="Low complexity" evidence="5">
    <location>
        <begin position="377"/>
        <end position="389"/>
    </location>
</feature>
<keyword evidence="4" id="KW-0175">Coiled coil</keyword>
<dbReference type="VEuPathDB" id="FungiDB:SCODWIG_02197"/>
<sequence>MEHEISRITDNGLTLTLFKRDSDGFFRPSETIVSLFNARKSTVVDLEQRISTIDWIDPNRMLRIIYEIGYYELFHDLFDSHPNTPTILNEVTDNIKDHMSLKMENAKKPLEDAFFTDSERAKLELFLKKILVPVATQHSPIINPTSDGPSGVEHTGTNTSNEKHFQDIFDEINRTYPHQNLNLNIVIDEQGSTVLHWLCSLANVPLISVILKNAETNTNFITSHTPSNITVDITLGDNLGESSLLKAVKSVNNYENGTFESMLEMLYPCLLLLDNKNRTILHHIALTSGMNGCSVAAKYYLDILLGWIVINNEKNAGSTNVNNDDAVSNSNNNIDDNDDKNSNNSSNNKSTDTNNKNNGNRDEDNSRNNTTDKNSATPIINDNDNNPTNSNIKKSDITLRWFIDNVLNAQDSSGDTCLNIASRLGNVAIVDALLDYGADPSIANNSGLRPLDFGAGTIAKKNTGNPKLSISSASSDTKINSINEYGSKNVNATIRNNNVPDTAPMMDSIQKLIDSINETYKGELKQHNDSVELLQKKLQDKRNELSELRKKISDFKSVKDKFFKLQEQITNLENGIADESQLFQNLTENFPELNDEDDSEIEFDADEPFKIGIIYDYISTVLNKEYDGDVEKLEQNLVDDTLRKYILDMLNKTDSKKTNEQLNHLPSKEVLNARIQAYEENEVYLQNTLQKIKEQQQALESKFKRVLSLCLKVDENKVDGMLDGLLQAITNEDLEDIDMNEMQNFLRKSSVDI</sequence>
<evidence type="ECO:0000256" key="5">
    <source>
        <dbReference type="SAM" id="MobiDB-lite"/>
    </source>
</evidence>
<dbReference type="InterPro" id="IPR051642">
    <property type="entry name" value="SWI6-like"/>
</dbReference>
<dbReference type="Pfam" id="PF00023">
    <property type="entry name" value="Ank"/>
    <property type="match status" value="1"/>
</dbReference>
<evidence type="ECO:0000313" key="7">
    <source>
        <dbReference type="Proteomes" id="UP000262825"/>
    </source>
</evidence>
<feature type="coiled-coil region" evidence="4">
    <location>
        <begin position="675"/>
        <end position="705"/>
    </location>
</feature>
<feature type="coiled-coil region" evidence="4">
    <location>
        <begin position="517"/>
        <end position="589"/>
    </location>
</feature>
<organism evidence="6 7">
    <name type="scientific">Saccharomycodes ludwigii</name>
    <dbReference type="NCBI Taxonomy" id="36035"/>
    <lineage>
        <taxon>Eukaryota</taxon>
        <taxon>Fungi</taxon>
        <taxon>Dikarya</taxon>
        <taxon>Ascomycota</taxon>
        <taxon>Saccharomycotina</taxon>
        <taxon>Saccharomycetes</taxon>
        <taxon>Saccharomycodales</taxon>
        <taxon>Saccharomycodaceae</taxon>
        <taxon>Saccharomycodes</taxon>
    </lineage>
</organism>
<feature type="compositionally biased region" description="Low complexity" evidence="5">
    <location>
        <begin position="318"/>
        <end position="334"/>
    </location>
</feature>
<dbReference type="SMART" id="SM00248">
    <property type="entry name" value="ANK"/>
    <property type="match status" value="2"/>
</dbReference>
<evidence type="ECO:0000313" key="6">
    <source>
        <dbReference type="EMBL" id="SSD60436.1"/>
    </source>
</evidence>
<dbReference type="GO" id="GO:0030907">
    <property type="term" value="C:MBF transcription complex"/>
    <property type="evidence" value="ECO:0007669"/>
    <property type="project" value="TreeGrafter"/>
</dbReference>
<dbReference type="PROSITE" id="PS50088">
    <property type="entry name" value="ANK_REPEAT"/>
    <property type="match status" value="1"/>
</dbReference>
<dbReference type="GO" id="GO:0033309">
    <property type="term" value="C:SBF transcription complex"/>
    <property type="evidence" value="ECO:0007669"/>
    <property type="project" value="TreeGrafter"/>
</dbReference>
<keyword evidence="2 3" id="KW-0040">ANK repeat</keyword>
<dbReference type="Gene3D" id="1.25.40.20">
    <property type="entry name" value="Ankyrin repeat-containing domain"/>
    <property type="match status" value="1"/>
</dbReference>
<dbReference type="EMBL" id="UFAJ01000353">
    <property type="protein sequence ID" value="SSD60436.1"/>
    <property type="molecule type" value="Genomic_DNA"/>
</dbReference>
<evidence type="ECO:0000256" key="4">
    <source>
        <dbReference type="SAM" id="Coils"/>
    </source>
</evidence>
<dbReference type="InterPro" id="IPR036770">
    <property type="entry name" value="Ankyrin_rpt-contain_sf"/>
</dbReference>
<feature type="compositionally biased region" description="Polar residues" evidence="5">
    <location>
        <begin position="367"/>
        <end position="376"/>
    </location>
</feature>
<dbReference type="PANTHER" id="PTHR43828">
    <property type="entry name" value="ASPARAGINASE"/>
    <property type="match status" value="1"/>
</dbReference>
<dbReference type="SUPFAM" id="SSF48403">
    <property type="entry name" value="Ankyrin repeat"/>
    <property type="match status" value="1"/>
</dbReference>
<gene>
    <name evidence="6" type="ORF">SCODWIG_02197</name>
</gene>
<reference evidence="7" key="1">
    <citation type="submission" date="2018-06" db="EMBL/GenBank/DDBJ databases">
        <authorList>
            <person name="Guldener U."/>
        </authorList>
    </citation>
    <scope>NUCLEOTIDE SEQUENCE [LARGE SCALE GENOMIC DNA]</scope>
    <source>
        <strain evidence="7">UTAD17</strain>
    </source>
</reference>
<dbReference type="GO" id="GO:0045944">
    <property type="term" value="P:positive regulation of transcription by RNA polymerase II"/>
    <property type="evidence" value="ECO:0007669"/>
    <property type="project" value="UniProtKB-ARBA"/>
</dbReference>
<dbReference type="AlphaFoldDB" id="A0A376B6W4"/>
<evidence type="ECO:0000256" key="1">
    <source>
        <dbReference type="ARBA" id="ARBA00022737"/>
    </source>
</evidence>
<dbReference type="PANTHER" id="PTHR43828:SF3">
    <property type="entry name" value="CHROMO DOMAIN-CONTAINING PROTEIN"/>
    <property type="match status" value="1"/>
</dbReference>